<evidence type="ECO:0008006" key="4">
    <source>
        <dbReference type="Google" id="ProtNLM"/>
    </source>
</evidence>
<dbReference type="EMBL" id="KN831967">
    <property type="protein sequence ID" value="KIO05445.1"/>
    <property type="molecule type" value="Genomic_DNA"/>
</dbReference>
<feature type="compositionally biased region" description="Acidic residues" evidence="1">
    <location>
        <begin position="99"/>
        <end position="108"/>
    </location>
</feature>
<name>A0A0C3NX52_PISTI</name>
<dbReference type="Proteomes" id="UP000054217">
    <property type="component" value="Unassembled WGS sequence"/>
</dbReference>
<sequence>MADDIAEVTSRQTSTEKKVDKTVRWMADQYAALVSRQTLLEQKLDSAIRAINALWLEVVALAAGRLPPPDDPTSGLIAPPPPSEDGNDAMEGSQHCGDDEMGGLEDDPAVGSMVTQEA</sequence>
<organism evidence="2 3">
    <name type="scientific">Pisolithus tinctorius Marx 270</name>
    <dbReference type="NCBI Taxonomy" id="870435"/>
    <lineage>
        <taxon>Eukaryota</taxon>
        <taxon>Fungi</taxon>
        <taxon>Dikarya</taxon>
        <taxon>Basidiomycota</taxon>
        <taxon>Agaricomycotina</taxon>
        <taxon>Agaricomycetes</taxon>
        <taxon>Agaricomycetidae</taxon>
        <taxon>Boletales</taxon>
        <taxon>Sclerodermatineae</taxon>
        <taxon>Pisolithaceae</taxon>
        <taxon>Pisolithus</taxon>
    </lineage>
</organism>
<gene>
    <name evidence="2" type="ORF">M404DRAFT_25568</name>
</gene>
<evidence type="ECO:0000313" key="2">
    <source>
        <dbReference type="EMBL" id="KIO05445.1"/>
    </source>
</evidence>
<dbReference type="InParanoid" id="A0A0C3NX52"/>
<reference evidence="2 3" key="1">
    <citation type="submission" date="2014-04" db="EMBL/GenBank/DDBJ databases">
        <authorList>
            <consortium name="DOE Joint Genome Institute"/>
            <person name="Kuo A."/>
            <person name="Kohler A."/>
            <person name="Costa M.D."/>
            <person name="Nagy L.G."/>
            <person name="Floudas D."/>
            <person name="Copeland A."/>
            <person name="Barry K.W."/>
            <person name="Cichocki N."/>
            <person name="Veneault-Fourrey C."/>
            <person name="LaButti K."/>
            <person name="Lindquist E.A."/>
            <person name="Lipzen A."/>
            <person name="Lundell T."/>
            <person name="Morin E."/>
            <person name="Murat C."/>
            <person name="Sun H."/>
            <person name="Tunlid A."/>
            <person name="Henrissat B."/>
            <person name="Grigoriev I.V."/>
            <person name="Hibbett D.S."/>
            <person name="Martin F."/>
            <person name="Nordberg H.P."/>
            <person name="Cantor M.N."/>
            <person name="Hua S.X."/>
        </authorList>
    </citation>
    <scope>NUCLEOTIDE SEQUENCE [LARGE SCALE GENOMIC DNA]</scope>
    <source>
        <strain evidence="2 3">Marx 270</strain>
    </source>
</reference>
<accession>A0A0C3NX52</accession>
<proteinExistence type="predicted"/>
<protein>
    <recommendedName>
        <fullName evidence="4">DASH complex subunit DAD2</fullName>
    </recommendedName>
</protein>
<evidence type="ECO:0000256" key="1">
    <source>
        <dbReference type="SAM" id="MobiDB-lite"/>
    </source>
</evidence>
<dbReference type="HOGENOM" id="CLU_122966_0_0_1"/>
<dbReference type="AlphaFoldDB" id="A0A0C3NX52"/>
<feature type="region of interest" description="Disordered" evidence="1">
    <location>
        <begin position="67"/>
        <end position="118"/>
    </location>
</feature>
<evidence type="ECO:0000313" key="3">
    <source>
        <dbReference type="Proteomes" id="UP000054217"/>
    </source>
</evidence>
<reference evidence="3" key="2">
    <citation type="submission" date="2015-01" db="EMBL/GenBank/DDBJ databases">
        <title>Evolutionary Origins and Diversification of the Mycorrhizal Mutualists.</title>
        <authorList>
            <consortium name="DOE Joint Genome Institute"/>
            <consortium name="Mycorrhizal Genomics Consortium"/>
            <person name="Kohler A."/>
            <person name="Kuo A."/>
            <person name="Nagy L.G."/>
            <person name="Floudas D."/>
            <person name="Copeland A."/>
            <person name="Barry K.W."/>
            <person name="Cichocki N."/>
            <person name="Veneault-Fourrey C."/>
            <person name="LaButti K."/>
            <person name="Lindquist E.A."/>
            <person name="Lipzen A."/>
            <person name="Lundell T."/>
            <person name="Morin E."/>
            <person name="Murat C."/>
            <person name="Riley R."/>
            <person name="Ohm R."/>
            <person name="Sun H."/>
            <person name="Tunlid A."/>
            <person name="Henrissat B."/>
            <person name="Grigoriev I.V."/>
            <person name="Hibbett D.S."/>
            <person name="Martin F."/>
        </authorList>
    </citation>
    <scope>NUCLEOTIDE SEQUENCE [LARGE SCALE GENOMIC DNA]</scope>
    <source>
        <strain evidence="3">Marx 270</strain>
    </source>
</reference>
<keyword evidence="3" id="KW-1185">Reference proteome</keyword>